<feature type="transmembrane region" description="Helical" evidence="1">
    <location>
        <begin position="76"/>
        <end position="97"/>
    </location>
</feature>
<evidence type="ECO:0000313" key="2">
    <source>
        <dbReference type="EMBL" id="JAS70420.1"/>
    </source>
</evidence>
<organism evidence="2">
    <name type="scientific">Homalodisca liturata</name>
    <dbReference type="NCBI Taxonomy" id="320908"/>
    <lineage>
        <taxon>Eukaryota</taxon>
        <taxon>Metazoa</taxon>
        <taxon>Ecdysozoa</taxon>
        <taxon>Arthropoda</taxon>
        <taxon>Hexapoda</taxon>
        <taxon>Insecta</taxon>
        <taxon>Pterygota</taxon>
        <taxon>Neoptera</taxon>
        <taxon>Paraneoptera</taxon>
        <taxon>Hemiptera</taxon>
        <taxon>Auchenorrhyncha</taxon>
        <taxon>Membracoidea</taxon>
        <taxon>Cicadellidae</taxon>
        <taxon>Cicadellinae</taxon>
        <taxon>Proconiini</taxon>
        <taxon>Homalodisca</taxon>
    </lineage>
</organism>
<gene>
    <name evidence="2" type="ORF">g.10682</name>
</gene>
<keyword evidence="1" id="KW-0472">Membrane</keyword>
<dbReference type="EMBL" id="GECU01037286">
    <property type="protein sequence ID" value="JAS70420.1"/>
    <property type="molecule type" value="Transcribed_RNA"/>
</dbReference>
<name>A0A1B6H711_9HEMI</name>
<accession>A0A1B6H711</accession>
<dbReference type="AlphaFoldDB" id="A0A1B6H711"/>
<keyword evidence="1" id="KW-0812">Transmembrane</keyword>
<evidence type="ECO:0000256" key="1">
    <source>
        <dbReference type="SAM" id="Phobius"/>
    </source>
</evidence>
<protein>
    <submittedName>
        <fullName evidence="2">Uncharacterized protein</fullName>
    </submittedName>
</protein>
<keyword evidence="1" id="KW-1133">Transmembrane helix</keyword>
<proteinExistence type="predicted"/>
<reference evidence="2" key="1">
    <citation type="submission" date="2015-11" db="EMBL/GenBank/DDBJ databases">
        <title>De novo transcriptome assembly of four potential Pierce s Disease insect vectors from Arizona vineyards.</title>
        <authorList>
            <person name="Tassone E.E."/>
        </authorList>
    </citation>
    <scope>NUCLEOTIDE SEQUENCE</scope>
</reference>
<sequence>MICTLHPDLLCLGSFGERLGLSQHSFLCTLVPSPCSTSCRIDNVSEQYESRGGDTMADTPPIRNYNPWATSTLRRYWFALGLGSFLYSLYHLTYNYLVSVLVPPPPPAAGAQTYTLHWSFFE</sequence>